<dbReference type="PROSITE" id="PS00688">
    <property type="entry name" value="SIGMA54_INTERACT_3"/>
    <property type="match status" value="1"/>
</dbReference>
<dbReference type="PROSITE" id="PS00675">
    <property type="entry name" value="SIGMA54_INTERACT_1"/>
    <property type="match status" value="1"/>
</dbReference>
<dbReference type="InterPro" id="IPR000700">
    <property type="entry name" value="PAS-assoc_C"/>
</dbReference>
<dbReference type="Gene3D" id="3.30.450.20">
    <property type="entry name" value="PAS domain"/>
    <property type="match status" value="1"/>
</dbReference>
<dbReference type="Gene3D" id="1.10.8.60">
    <property type="match status" value="1"/>
</dbReference>
<dbReference type="Gene3D" id="1.10.10.60">
    <property type="entry name" value="Homeodomain-like"/>
    <property type="match status" value="1"/>
</dbReference>
<evidence type="ECO:0000256" key="5">
    <source>
        <dbReference type="ARBA" id="ARBA00023163"/>
    </source>
</evidence>
<evidence type="ECO:0000259" key="6">
    <source>
        <dbReference type="PROSITE" id="PS50045"/>
    </source>
</evidence>
<keyword evidence="4" id="KW-0238">DNA-binding</keyword>
<dbReference type="Pfam" id="PF25601">
    <property type="entry name" value="AAA_lid_14"/>
    <property type="match status" value="1"/>
</dbReference>
<dbReference type="InterPro" id="IPR013767">
    <property type="entry name" value="PAS_fold"/>
</dbReference>
<feature type="domain" description="PAS" evidence="7">
    <location>
        <begin position="7"/>
        <end position="59"/>
    </location>
</feature>
<keyword evidence="1" id="KW-0547">Nucleotide-binding</keyword>
<dbReference type="InterPro" id="IPR025943">
    <property type="entry name" value="Sigma_54_int_dom_ATP-bd_2"/>
</dbReference>
<keyword evidence="3" id="KW-0805">Transcription regulation</keyword>
<keyword evidence="2" id="KW-0067">ATP-binding</keyword>
<feature type="domain" description="Sigma-54 factor interaction" evidence="6">
    <location>
        <begin position="149"/>
        <end position="378"/>
    </location>
</feature>
<feature type="domain" description="PAC" evidence="8">
    <location>
        <begin position="74"/>
        <end position="126"/>
    </location>
</feature>
<dbReference type="InterPro" id="IPR027417">
    <property type="entry name" value="P-loop_NTPase"/>
</dbReference>
<sequence>MQKPTVLAEYMEQLCDTFRDAICVTDHEGQVVLVNARHSELTGIPKEMMIGKHIQDMVQNGVFDVVLNPRIVESGRPFSSVQNLYNGRTLLLDGHPVKDEKGNVIYVVTVIRDVTALAEMREEIASQKELLETFQSMSHEGISGSQYPRVVKSPVMQRLYADVAGIAATDATVLLQGETGVGKDMVARHIHQQSQRADASFIKVDCGSIPENLIESELVGYMPGSFSGASRSGKAGLVEVASGGTLFLDEVGELPLPMQSRLLRLIQDKEIQRVGATASKAVDVRIVAASNKDLEREVDRGLFRADLYYRLKVAVITVPPLRERKAEILPLAQGFLAYYSRKYRKNAWFSESAEKILQEHHWPGNVRELENLVQGLVVICKRGVIDAADLAGISPEPDQMATGENIWYPKMEGRSLKSIMRDVENAVIEQGLKRYGSLRELSRHLQLDRSTLFRKVKGMEAARQDDGLSRKNCHNGGEH</sequence>
<evidence type="ECO:0000256" key="1">
    <source>
        <dbReference type="ARBA" id="ARBA00022741"/>
    </source>
</evidence>
<dbReference type="SMART" id="SM00091">
    <property type="entry name" value="PAS"/>
    <property type="match status" value="1"/>
</dbReference>
<dbReference type="PROSITE" id="PS50113">
    <property type="entry name" value="PAC"/>
    <property type="match status" value="1"/>
</dbReference>
<dbReference type="CDD" id="cd00130">
    <property type="entry name" value="PAS"/>
    <property type="match status" value="1"/>
</dbReference>
<proteinExistence type="predicted"/>
<dbReference type="RefSeq" id="WP_227118761.1">
    <property type="nucleotide sequence ID" value="NZ_LT598928.1"/>
</dbReference>
<dbReference type="AlphaFoldDB" id="A0A212J7M9"/>
<keyword evidence="5" id="KW-0804">Transcription</keyword>
<dbReference type="SMART" id="SM00382">
    <property type="entry name" value="AAA"/>
    <property type="match status" value="1"/>
</dbReference>
<dbReference type="PANTHER" id="PTHR32071">
    <property type="entry name" value="TRANSCRIPTIONAL REGULATORY PROTEIN"/>
    <property type="match status" value="1"/>
</dbReference>
<dbReference type="GO" id="GO:0006355">
    <property type="term" value="P:regulation of DNA-templated transcription"/>
    <property type="evidence" value="ECO:0007669"/>
    <property type="project" value="InterPro"/>
</dbReference>
<evidence type="ECO:0000256" key="4">
    <source>
        <dbReference type="ARBA" id="ARBA00023125"/>
    </source>
</evidence>
<dbReference type="NCBIfam" id="TIGR00229">
    <property type="entry name" value="sensory_box"/>
    <property type="match status" value="1"/>
</dbReference>
<dbReference type="SUPFAM" id="SSF46689">
    <property type="entry name" value="Homeodomain-like"/>
    <property type="match status" value="1"/>
</dbReference>
<dbReference type="SUPFAM" id="SSF55785">
    <property type="entry name" value="PYP-like sensor domain (PAS domain)"/>
    <property type="match status" value="1"/>
</dbReference>
<protein>
    <submittedName>
        <fullName evidence="9">Sensory box protein</fullName>
    </submittedName>
</protein>
<evidence type="ECO:0000259" key="8">
    <source>
        <dbReference type="PROSITE" id="PS50113"/>
    </source>
</evidence>
<dbReference type="InterPro" id="IPR009057">
    <property type="entry name" value="Homeodomain-like_sf"/>
</dbReference>
<dbReference type="InterPro" id="IPR025944">
    <property type="entry name" value="Sigma_54_int_dom_CS"/>
</dbReference>
<dbReference type="PROSITE" id="PS00676">
    <property type="entry name" value="SIGMA54_INTERACT_2"/>
    <property type="match status" value="1"/>
</dbReference>
<organism evidence="9">
    <name type="scientific">uncultured Desulfovibrio sp</name>
    <dbReference type="NCBI Taxonomy" id="167968"/>
    <lineage>
        <taxon>Bacteria</taxon>
        <taxon>Pseudomonadati</taxon>
        <taxon>Thermodesulfobacteriota</taxon>
        <taxon>Desulfovibrionia</taxon>
        <taxon>Desulfovibrionales</taxon>
        <taxon>Desulfovibrionaceae</taxon>
        <taxon>Desulfovibrio</taxon>
        <taxon>environmental samples</taxon>
    </lineage>
</organism>
<dbReference type="EMBL" id="FLUP01000001">
    <property type="protein sequence ID" value="SBV95418.1"/>
    <property type="molecule type" value="Genomic_DNA"/>
</dbReference>
<dbReference type="InterPro" id="IPR002078">
    <property type="entry name" value="Sigma_54_int"/>
</dbReference>
<dbReference type="GO" id="GO:0005524">
    <property type="term" value="F:ATP binding"/>
    <property type="evidence" value="ECO:0007669"/>
    <property type="project" value="UniProtKB-KW"/>
</dbReference>
<dbReference type="CDD" id="cd00009">
    <property type="entry name" value="AAA"/>
    <property type="match status" value="1"/>
</dbReference>
<dbReference type="Pfam" id="PF00989">
    <property type="entry name" value="PAS"/>
    <property type="match status" value="1"/>
</dbReference>
<dbReference type="PANTHER" id="PTHR32071:SF81">
    <property type="entry name" value="PROPIONATE CATABOLISM OPERON REGULATORY PROTEIN"/>
    <property type="match status" value="1"/>
</dbReference>
<evidence type="ECO:0000313" key="9">
    <source>
        <dbReference type="EMBL" id="SBV95418.1"/>
    </source>
</evidence>
<evidence type="ECO:0000256" key="3">
    <source>
        <dbReference type="ARBA" id="ARBA00023015"/>
    </source>
</evidence>
<dbReference type="SUPFAM" id="SSF52540">
    <property type="entry name" value="P-loop containing nucleoside triphosphate hydrolases"/>
    <property type="match status" value="1"/>
</dbReference>
<dbReference type="Pfam" id="PF00158">
    <property type="entry name" value="Sigma54_activat"/>
    <property type="match status" value="1"/>
</dbReference>
<name>A0A212J7M9_9BACT</name>
<dbReference type="PROSITE" id="PS50045">
    <property type="entry name" value="SIGMA54_INTERACT_4"/>
    <property type="match status" value="1"/>
</dbReference>
<dbReference type="InterPro" id="IPR003593">
    <property type="entry name" value="AAA+_ATPase"/>
</dbReference>
<dbReference type="InterPro" id="IPR025662">
    <property type="entry name" value="Sigma_54_int_dom_ATP-bd_1"/>
</dbReference>
<gene>
    <name evidence="9" type="ORF">KM92DES2_10661</name>
</gene>
<dbReference type="FunFam" id="3.40.50.300:FF:000006">
    <property type="entry name" value="DNA-binding transcriptional regulator NtrC"/>
    <property type="match status" value="1"/>
</dbReference>
<dbReference type="Gene3D" id="3.40.50.300">
    <property type="entry name" value="P-loop containing nucleotide triphosphate hydrolases"/>
    <property type="match status" value="1"/>
</dbReference>
<reference evidence="9" key="1">
    <citation type="submission" date="2016-04" db="EMBL/GenBank/DDBJ databases">
        <authorList>
            <person name="Evans L.H."/>
            <person name="Alamgir A."/>
            <person name="Owens N."/>
            <person name="Weber N.D."/>
            <person name="Virtaneva K."/>
            <person name="Barbian K."/>
            <person name="Babar A."/>
            <person name="Rosenke K."/>
        </authorList>
    </citation>
    <scope>NUCLEOTIDE SEQUENCE</scope>
    <source>
        <strain evidence="9">92-2</strain>
    </source>
</reference>
<accession>A0A212J7M9</accession>
<dbReference type="GO" id="GO:0003677">
    <property type="term" value="F:DNA binding"/>
    <property type="evidence" value="ECO:0007669"/>
    <property type="project" value="UniProtKB-KW"/>
</dbReference>
<dbReference type="InterPro" id="IPR058031">
    <property type="entry name" value="AAA_lid_NorR"/>
</dbReference>
<dbReference type="PROSITE" id="PS50112">
    <property type="entry name" value="PAS"/>
    <property type="match status" value="1"/>
</dbReference>
<evidence type="ECO:0000259" key="7">
    <source>
        <dbReference type="PROSITE" id="PS50112"/>
    </source>
</evidence>
<dbReference type="InterPro" id="IPR035965">
    <property type="entry name" value="PAS-like_dom_sf"/>
</dbReference>
<dbReference type="InterPro" id="IPR000014">
    <property type="entry name" value="PAS"/>
</dbReference>
<evidence type="ECO:0000256" key="2">
    <source>
        <dbReference type="ARBA" id="ARBA00022840"/>
    </source>
</evidence>